<keyword evidence="2" id="KW-0812">Transmembrane</keyword>
<evidence type="ECO:0000313" key="4">
    <source>
        <dbReference type="EMBL" id="PXW94991.1"/>
    </source>
</evidence>
<evidence type="ECO:0000256" key="1">
    <source>
        <dbReference type="SAM" id="MobiDB-lite"/>
    </source>
</evidence>
<sequence length="154" mass="17053">MSATMSGTPGAASGPPDAPAALVSPQAGRVVALRPARYQQLRELSGGLDMAKEPARPLRTHPEVEQARAIRVRFWRRTRLLTLALLAVWLVVTLTVSYFARELSPIVAGWPLSFWGAAQGALIVYVLIIVAYSWVMDRLEQSCQDELRLSRRQD</sequence>
<evidence type="ECO:0000256" key="2">
    <source>
        <dbReference type="SAM" id="Phobius"/>
    </source>
</evidence>
<reference evidence="4 5" key="1">
    <citation type="submission" date="2018-05" db="EMBL/GenBank/DDBJ databases">
        <title>Genomic Encyclopedia of Type Strains, Phase IV (KMG-IV): sequencing the most valuable type-strain genomes for metagenomic binning, comparative biology and taxonomic classification.</title>
        <authorList>
            <person name="Goeker M."/>
        </authorList>
    </citation>
    <scope>NUCLEOTIDE SEQUENCE [LARGE SCALE GENOMIC DNA]</scope>
    <source>
        <strain evidence="4 5">DSM 566</strain>
    </source>
</reference>
<protein>
    <submittedName>
        <fullName evidence="4">Putative solute:sodium symporter small subunit</fullName>
    </submittedName>
</protein>
<name>A0A318GYQ2_9BURK</name>
<feature type="transmembrane region" description="Helical" evidence="2">
    <location>
        <begin position="80"/>
        <end position="100"/>
    </location>
</feature>
<organism evidence="4 5">
    <name type="scientific">Sphaerotilus hippei</name>
    <dbReference type="NCBI Taxonomy" id="744406"/>
    <lineage>
        <taxon>Bacteria</taxon>
        <taxon>Pseudomonadati</taxon>
        <taxon>Pseudomonadota</taxon>
        <taxon>Betaproteobacteria</taxon>
        <taxon>Burkholderiales</taxon>
        <taxon>Sphaerotilaceae</taxon>
        <taxon>Sphaerotilus</taxon>
    </lineage>
</organism>
<dbReference type="NCBIfam" id="TIGR03647">
    <property type="entry name" value="Na_symport_sm"/>
    <property type="match status" value="1"/>
</dbReference>
<keyword evidence="2" id="KW-0472">Membrane</keyword>
<comment type="caution">
    <text evidence="4">The sequence shown here is derived from an EMBL/GenBank/DDBJ whole genome shotgun (WGS) entry which is preliminary data.</text>
</comment>
<dbReference type="Pfam" id="PF13937">
    <property type="entry name" value="DUF4212"/>
    <property type="match status" value="1"/>
</dbReference>
<feature type="region of interest" description="Disordered" evidence="1">
    <location>
        <begin position="1"/>
        <end position="21"/>
    </location>
</feature>
<feature type="transmembrane region" description="Helical" evidence="2">
    <location>
        <begin position="112"/>
        <end position="135"/>
    </location>
</feature>
<accession>A0A318GYQ2</accession>
<dbReference type="InterPro" id="IPR019886">
    <property type="entry name" value="Na_symporter_ssu"/>
</dbReference>
<dbReference type="EMBL" id="QJJS01000011">
    <property type="protein sequence ID" value="PXW94991.1"/>
    <property type="molecule type" value="Genomic_DNA"/>
</dbReference>
<proteinExistence type="predicted"/>
<feature type="compositionally biased region" description="Low complexity" evidence="1">
    <location>
        <begin position="7"/>
        <end position="21"/>
    </location>
</feature>
<feature type="domain" description="Sodium symporter small subunit" evidence="3">
    <location>
        <begin position="73"/>
        <end position="141"/>
    </location>
</feature>
<dbReference type="AlphaFoldDB" id="A0A318GYQ2"/>
<gene>
    <name evidence="4" type="ORF">C7444_11175</name>
</gene>
<evidence type="ECO:0000259" key="3">
    <source>
        <dbReference type="Pfam" id="PF13937"/>
    </source>
</evidence>
<evidence type="ECO:0000313" key="5">
    <source>
        <dbReference type="Proteomes" id="UP000247811"/>
    </source>
</evidence>
<keyword evidence="2" id="KW-1133">Transmembrane helix</keyword>
<dbReference type="Proteomes" id="UP000247811">
    <property type="component" value="Unassembled WGS sequence"/>
</dbReference>
<keyword evidence="5" id="KW-1185">Reference proteome</keyword>